<dbReference type="RefSeq" id="WP_183773943.1">
    <property type="nucleotide sequence ID" value="NZ_JACIDK010000004.1"/>
</dbReference>
<organism evidence="3 4">
    <name type="scientific">Phenylobacterium haematophilum</name>
    <dbReference type="NCBI Taxonomy" id="98513"/>
    <lineage>
        <taxon>Bacteria</taxon>
        <taxon>Pseudomonadati</taxon>
        <taxon>Pseudomonadota</taxon>
        <taxon>Alphaproteobacteria</taxon>
        <taxon>Caulobacterales</taxon>
        <taxon>Caulobacteraceae</taxon>
        <taxon>Phenylobacterium</taxon>
    </lineage>
</organism>
<dbReference type="InterPro" id="IPR055170">
    <property type="entry name" value="GFO_IDH_MocA-like_dom"/>
</dbReference>
<comment type="caution">
    <text evidence="3">The sequence shown here is derived from an EMBL/GenBank/DDBJ whole genome shotgun (WGS) entry which is preliminary data.</text>
</comment>
<sequence length="381" mass="39570">MTRGVPLRLAMVGGGPGSFIGPVHRMAAELDGAIELVAGAFSRDAQKNAQAAQAWGVAGDRAYGDYRQMLAAEAARTDGAQLVAVVTPNHLHFEVAAAALQAGMHVISDKPATLNLAQAQDLAGVVAAAGKLYGLTFVYTGYPMVREAREIIARGDLGAVRKVIVEYSQGWLSRPIERDGDKQAGWRADPAQAGIGGAIGDIGVHAFNIAEFVSGVRVERLCADLAAVVPGRTLDDDCNVLLRFSGGARGVLIASQISAGARNGLTIKVYGEKGGLTWSHERHTELVVDWLDGPTQILHAASGYLSPVARAGSRIPTGHPEGFIEAFANIYRDFAEAAAAGRADAGLVPDIAEGVRSMAFVERAVSASAAGEGWVALGGAA</sequence>
<dbReference type="GO" id="GO:0000166">
    <property type="term" value="F:nucleotide binding"/>
    <property type="evidence" value="ECO:0007669"/>
    <property type="project" value="InterPro"/>
</dbReference>
<protein>
    <submittedName>
        <fullName evidence="3">Putative dehydrogenase</fullName>
    </submittedName>
</protein>
<gene>
    <name evidence="3" type="ORF">GGQ61_002890</name>
</gene>
<evidence type="ECO:0000313" key="3">
    <source>
        <dbReference type="EMBL" id="MBB3892157.1"/>
    </source>
</evidence>
<name>A0A840A4F1_9CAUL</name>
<reference evidence="3 4" key="1">
    <citation type="submission" date="2020-08" db="EMBL/GenBank/DDBJ databases">
        <title>Genomic Encyclopedia of Type Strains, Phase IV (KMG-IV): sequencing the most valuable type-strain genomes for metagenomic binning, comparative biology and taxonomic classification.</title>
        <authorList>
            <person name="Goeker M."/>
        </authorList>
    </citation>
    <scope>NUCLEOTIDE SEQUENCE [LARGE SCALE GENOMIC DNA]</scope>
    <source>
        <strain evidence="3 4">DSM 21793</strain>
    </source>
</reference>
<dbReference type="PANTHER" id="PTHR43708:SF3">
    <property type="entry name" value="OXIDOREDUCTASE"/>
    <property type="match status" value="1"/>
</dbReference>
<dbReference type="InterPro" id="IPR036291">
    <property type="entry name" value="NAD(P)-bd_dom_sf"/>
</dbReference>
<evidence type="ECO:0000259" key="1">
    <source>
        <dbReference type="Pfam" id="PF01408"/>
    </source>
</evidence>
<dbReference type="InterPro" id="IPR000683">
    <property type="entry name" value="Gfo/Idh/MocA-like_OxRdtase_N"/>
</dbReference>
<dbReference type="EMBL" id="JACIDK010000004">
    <property type="protein sequence ID" value="MBB3892157.1"/>
    <property type="molecule type" value="Genomic_DNA"/>
</dbReference>
<dbReference type="SUPFAM" id="SSF55347">
    <property type="entry name" value="Glyceraldehyde-3-phosphate dehydrogenase-like, C-terminal domain"/>
    <property type="match status" value="1"/>
</dbReference>
<evidence type="ECO:0000259" key="2">
    <source>
        <dbReference type="Pfam" id="PF22725"/>
    </source>
</evidence>
<dbReference type="SUPFAM" id="SSF51735">
    <property type="entry name" value="NAD(P)-binding Rossmann-fold domains"/>
    <property type="match status" value="1"/>
</dbReference>
<dbReference type="Proteomes" id="UP000530564">
    <property type="component" value="Unassembled WGS sequence"/>
</dbReference>
<keyword evidence="4" id="KW-1185">Reference proteome</keyword>
<dbReference type="Pfam" id="PF01408">
    <property type="entry name" value="GFO_IDH_MocA"/>
    <property type="match status" value="1"/>
</dbReference>
<dbReference type="PANTHER" id="PTHR43708">
    <property type="entry name" value="CONSERVED EXPRESSED OXIDOREDUCTASE (EUROFUNG)"/>
    <property type="match status" value="1"/>
</dbReference>
<feature type="domain" description="Gfo/Idh/MocA-like oxidoreductase N-terminal" evidence="1">
    <location>
        <begin position="8"/>
        <end position="134"/>
    </location>
</feature>
<feature type="domain" description="GFO/IDH/MocA-like oxidoreductase" evidence="2">
    <location>
        <begin position="145"/>
        <end position="276"/>
    </location>
</feature>
<evidence type="ECO:0000313" key="4">
    <source>
        <dbReference type="Proteomes" id="UP000530564"/>
    </source>
</evidence>
<dbReference type="InterPro" id="IPR051317">
    <property type="entry name" value="Gfo/Idh/MocA_oxidoreduct"/>
</dbReference>
<dbReference type="Gene3D" id="3.30.360.10">
    <property type="entry name" value="Dihydrodipicolinate Reductase, domain 2"/>
    <property type="match status" value="1"/>
</dbReference>
<accession>A0A840A4F1</accession>
<dbReference type="AlphaFoldDB" id="A0A840A4F1"/>
<dbReference type="Pfam" id="PF22725">
    <property type="entry name" value="GFO_IDH_MocA_C3"/>
    <property type="match status" value="1"/>
</dbReference>
<proteinExistence type="predicted"/>
<dbReference type="Gene3D" id="3.40.50.720">
    <property type="entry name" value="NAD(P)-binding Rossmann-like Domain"/>
    <property type="match status" value="1"/>
</dbReference>